<dbReference type="BioCyc" id="RCHA213810:RUM_RS10900-MONOMER"/>
<protein>
    <submittedName>
        <fullName evidence="1">Uncharacterized protein</fullName>
    </submittedName>
</protein>
<dbReference type="KEGG" id="rch:RUM_22440"/>
<name>D4LF54_RUMC1</name>
<dbReference type="Proteomes" id="UP000007054">
    <property type="component" value="Chromosome"/>
</dbReference>
<reference evidence="1" key="1">
    <citation type="submission" date="2010-03" db="EMBL/GenBank/DDBJ databases">
        <title>The genome sequence of Ruminococcus sp. 18P13.</title>
        <authorList>
            <consortium name="metaHIT consortium -- http://www.metahit.eu/"/>
            <person name="Pajon A."/>
            <person name="Turner K."/>
            <person name="Parkhill J."/>
            <person name="Bernalier A."/>
        </authorList>
    </citation>
    <scope>NUCLEOTIDE SEQUENCE [LARGE SCALE GENOMIC DNA]</scope>
    <source>
        <strain evidence="1">Type strain: 18P13</strain>
    </source>
</reference>
<evidence type="ECO:0000313" key="1">
    <source>
        <dbReference type="EMBL" id="CBL18249.1"/>
    </source>
</evidence>
<dbReference type="AlphaFoldDB" id="D4LF54"/>
<dbReference type="STRING" id="213810.RUM_22440"/>
<sequence length="62" mass="7217">MFRNFYRQCRKKPVEKMQTACKRYCIRHSCIIEWKFVGRCPAGAAIGLRVLPEVLLRRCGGA</sequence>
<dbReference type="HOGENOM" id="CLU_2901502_0_0_9"/>
<gene>
    <name evidence="1" type="ordered locus">RUM_22440</name>
</gene>
<accession>D4LF54</accession>
<evidence type="ECO:0000313" key="2">
    <source>
        <dbReference type="Proteomes" id="UP000007054"/>
    </source>
</evidence>
<dbReference type="PATRIC" id="fig|213810.4.peg.2136"/>
<proteinExistence type="predicted"/>
<keyword evidence="2" id="KW-1185">Reference proteome</keyword>
<dbReference type="EMBL" id="FP929052">
    <property type="protein sequence ID" value="CBL18249.1"/>
    <property type="molecule type" value="Genomic_DNA"/>
</dbReference>
<reference evidence="1" key="2">
    <citation type="submission" date="2010-03" db="EMBL/GenBank/DDBJ databases">
        <authorList>
            <person name="Pajon A."/>
        </authorList>
    </citation>
    <scope>NUCLEOTIDE SEQUENCE</scope>
    <source>
        <strain evidence="1">Type strain: 18P13</strain>
    </source>
</reference>
<organism evidence="1 2">
    <name type="scientific">Ruminococcus champanellensis (strain DSM 18848 / JCM 17042 / KCTC 15320 / 18P13)</name>
    <dbReference type="NCBI Taxonomy" id="213810"/>
    <lineage>
        <taxon>Bacteria</taxon>
        <taxon>Bacillati</taxon>
        <taxon>Bacillota</taxon>
        <taxon>Clostridia</taxon>
        <taxon>Eubacteriales</taxon>
        <taxon>Oscillospiraceae</taxon>
        <taxon>Ruminococcus</taxon>
    </lineage>
</organism>